<keyword evidence="2" id="KW-1185">Reference proteome</keyword>
<evidence type="ECO:0000313" key="2">
    <source>
        <dbReference type="Proteomes" id="UP000708208"/>
    </source>
</evidence>
<organism evidence="1 2">
    <name type="scientific">Allacma fusca</name>
    <dbReference type="NCBI Taxonomy" id="39272"/>
    <lineage>
        <taxon>Eukaryota</taxon>
        <taxon>Metazoa</taxon>
        <taxon>Ecdysozoa</taxon>
        <taxon>Arthropoda</taxon>
        <taxon>Hexapoda</taxon>
        <taxon>Collembola</taxon>
        <taxon>Symphypleona</taxon>
        <taxon>Sminthuridae</taxon>
        <taxon>Allacma</taxon>
    </lineage>
</organism>
<proteinExistence type="predicted"/>
<dbReference type="Proteomes" id="UP000708208">
    <property type="component" value="Unassembled WGS sequence"/>
</dbReference>
<protein>
    <submittedName>
        <fullName evidence="1">Uncharacterized protein</fullName>
    </submittedName>
</protein>
<sequence>MRKGTLPAVIYEEPESQMTRGQELDNSNMILRLITHHYRTQTCSKSEEQLQREKWLLPGVPFSR</sequence>
<comment type="caution">
    <text evidence="1">The sequence shown here is derived from an EMBL/GenBank/DDBJ whole genome shotgun (WGS) entry which is preliminary data.</text>
</comment>
<dbReference type="EMBL" id="CAJVCH010448958">
    <property type="protein sequence ID" value="CAG7819396.1"/>
    <property type="molecule type" value="Genomic_DNA"/>
</dbReference>
<feature type="non-terminal residue" evidence="1">
    <location>
        <position position="1"/>
    </location>
</feature>
<reference evidence="1" key="1">
    <citation type="submission" date="2021-06" db="EMBL/GenBank/DDBJ databases">
        <authorList>
            <person name="Hodson N. C."/>
            <person name="Mongue J. A."/>
            <person name="Jaron S. K."/>
        </authorList>
    </citation>
    <scope>NUCLEOTIDE SEQUENCE</scope>
</reference>
<evidence type="ECO:0000313" key="1">
    <source>
        <dbReference type="EMBL" id="CAG7819396.1"/>
    </source>
</evidence>
<name>A0A8J2KT71_9HEXA</name>
<dbReference type="AlphaFoldDB" id="A0A8J2KT71"/>
<accession>A0A8J2KT71</accession>
<gene>
    <name evidence="1" type="ORF">AFUS01_LOCUS29850</name>
</gene>